<gene>
    <name evidence="1" type="ORF">EVAR_84715_1</name>
</gene>
<proteinExistence type="predicted"/>
<evidence type="ECO:0000313" key="1">
    <source>
        <dbReference type="EMBL" id="GBP41372.1"/>
    </source>
</evidence>
<keyword evidence="2" id="KW-1185">Reference proteome</keyword>
<evidence type="ECO:0000313" key="2">
    <source>
        <dbReference type="Proteomes" id="UP000299102"/>
    </source>
</evidence>
<reference evidence="1 2" key="1">
    <citation type="journal article" date="2019" name="Commun. Biol.">
        <title>The bagworm genome reveals a unique fibroin gene that provides high tensile strength.</title>
        <authorList>
            <person name="Kono N."/>
            <person name="Nakamura H."/>
            <person name="Ohtoshi R."/>
            <person name="Tomita M."/>
            <person name="Numata K."/>
            <person name="Arakawa K."/>
        </authorList>
    </citation>
    <scope>NUCLEOTIDE SEQUENCE [LARGE SCALE GENOMIC DNA]</scope>
</reference>
<accession>A0A4C1VSM8</accession>
<sequence>MAQNLKAGEEKEGPGSDVPAHWIIRRQFRAAVSCVVFVHRLRVVSVLGHSMAQLPAKQTDHPEKVASYLRLQVAQDRTSWIFSGRLMHNGGWAKKTGSLKW</sequence>
<organism evidence="1 2">
    <name type="scientific">Eumeta variegata</name>
    <name type="common">Bagworm moth</name>
    <name type="synonym">Eumeta japonica</name>
    <dbReference type="NCBI Taxonomy" id="151549"/>
    <lineage>
        <taxon>Eukaryota</taxon>
        <taxon>Metazoa</taxon>
        <taxon>Ecdysozoa</taxon>
        <taxon>Arthropoda</taxon>
        <taxon>Hexapoda</taxon>
        <taxon>Insecta</taxon>
        <taxon>Pterygota</taxon>
        <taxon>Neoptera</taxon>
        <taxon>Endopterygota</taxon>
        <taxon>Lepidoptera</taxon>
        <taxon>Glossata</taxon>
        <taxon>Ditrysia</taxon>
        <taxon>Tineoidea</taxon>
        <taxon>Psychidae</taxon>
        <taxon>Oiketicinae</taxon>
        <taxon>Eumeta</taxon>
    </lineage>
</organism>
<dbReference type="EMBL" id="BGZK01000398">
    <property type="protein sequence ID" value="GBP41372.1"/>
    <property type="molecule type" value="Genomic_DNA"/>
</dbReference>
<dbReference type="AlphaFoldDB" id="A0A4C1VSM8"/>
<protein>
    <submittedName>
        <fullName evidence="1">Uncharacterized protein</fullName>
    </submittedName>
</protein>
<name>A0A4C1VSM8_EUMVA</name>
<comment type="caution">
    <text evidence="1">The sequence shown here is derived from an EMBL/GenBank/DDBJ whole genome shotgun (WGS) entry which is preliminary data.</text>
</comment>
<dbReference type="Proteomes" id="UP000299102">
    <property type="component" value="Unassembled WGS sequence"/>
</dbReference>